<gene>
    <name evidence="6" type="ORF">CEE37_00235</name>
</gene>
<keyword evidence="2" id="KW-0328">Glycosyltransferase</keyword>
<keyword evidence="3" id="KW-0808">Transferase</keyword>
<feature type="domain" description="Glycosyltransferase 2-like" evidence="5">
    <location>
        <begin position="49"/>
        <end position="166"/>
    </location>
</feature>
<reference evidence="6 7" key="1">
    <citation type="submission" date="2017-06" db="EMBL/GenBank/DDBJ databases">
        <title>Novel microbial phyla capable of carbon fixation and sulfur reduction in deep-sea sediments.</title>
        <authorList>
            <person name="Huang J."/>
            <person name="Baker B."/>
            <person name="Wang Y."/>
        </authorList>
    </citation>
    <scope>NUCLEOTIDE SEQUENCE [LARGE SCALE GENOMIC DNA]</scope>
    <source>
        <strain evidence="6">B3_LCP</strain>
    </source>
</reference>
<keyword evidence="4" id="KW-0812">Transmembrane</keyword>
<dbReference type="InterPro" id="IPR001173">
    <property type="entry name" value="Glyco_trans_2-like"/>
</dbReference>
<dbReference type="Proteomes" id="UP000319619">
    <property type="component" value="Unassembled WGS sequence"/>
</dbReference>
<dbReference type="GO" id="GO:0016757">
    <property type="term" value="F:glycosyltransferase activity"/>
    <property type="evidence" value="ECO:0007669"/>
    <property type="project" value="UniProtKB-KW"/>
</dbReference>
<dbReference type="Gene3D" id="3.90.550.10">
    <property type="entry name" value="Spore Coat Polysaccharide Biosynthesis Protein SpsA, Chain A"/>
    <property type="match status" value="1"/>
</dbReference>
<dbReference type="Pfam" id="PF00535">
    <property type="entry name" value="Glycos_transf_2"/>
    <property type="match status" value="1"/>
</dbReference>
<feature type="transmembrane region" description="Helical" evidence="4">
    <location>
        <begin position="6"/>
        <end position="29"/>
    </location>
</feature>
<sequence>MIFLTCFFIFAGILVYVFLLYPTLILLLGSFTKREFEPKWSDLPSVTLVFSAFNEEDNIVKKLNNALEQEYPEDKLYVIVVDDDSTDGTVQLIKELQSARITLLQQKDRKGKTAALNRAVEEAEGEVLVFTDANSMYLPDAVRKLVDAFDASDEIGVVCGEITYEKHPLAVSEEESLYWKLEILLKRAESNLGTMFGANGAIYAMLRKLYTPLDEDVISDFITPLLVLRRGKRTVYQPFAMCTEISTRNLKAEFRRKKRIVQRSLYGLWKNRDLLNPLSSKWLALQLLSHKVLRWFTPVWMLGIFVCCLFLITIPVFAALLIIQALLCLSGLIGIFVQLSGKPAGWFRFPAYLLMLLFASFIGIWGFITGRRLITWEPQR</sequence>
<name>A0A532V4P5_UNCL8</name>
<evidence type="ECO:0000256" key="1">
    <source>
        <dbReference type="ARBA" id="ARBA00006739"/>
    </source>
</evidence>
<dbReference type="PANTHER" id="PTHR43630">
    <property type="entry name" value="POLY-BETA-1,6-N-ACETYL-D-GLUCOSAMINE SYNTHASE"/>
    <property type="match status" value="1"/>
</dbReference>
<keyword evidence="4" id="KW-0472">Membrane</keyword>
<evidence type="ECO:0000256" key="4">
    <source>
        <dbReference type="SAM" id="Phobius"/>
    </source>
</evidence>
<evidence type="ECO:0000256" key="3">
    <source>
        <dbReference type="ARBA" id="ARBA00022679"/>
    </source>
</evidence>
<feature type="transmembrane region" description="Helical" evidence="4">
    <location>
        <begin position="318"/>
        <end position="337"/>
    </location>
</feature>
<dbReference type="InterPro" id="IPR029044">
    <property type="entry name" value="Nucleotide-diphossugar_trans"/>
</dbReference>
<accession>A0A532V4P5</accession>
<proteinExistence type="inferred from homology"/>
<protein>
    <recommendedName>
        <fullName evidence="5">Glycosyltransferase 2-like domain-containing protein</fullName>
    </recommendedName>
</protein>
<dbReference type="CDD" id="cd06439">
    <property type="entry name" value="CESA_like_1"/>
    <property type="match status" value="1"/>
</dbReference>
<feature type="transmembrane region" description="Helical" evidence="4">
    <location>
        <begin position="349"/>
        <end position="368"/>
    </location>
</feature>
<dbReference type="PANTHER" id="PTHR43630:SF1">
    <property type="entry name" value="POLY-BETA-1,6-N-ACETYL-D-GLUCOSAMINE SYNTHASE"/>
    <property type="match status" value="1"/>
</dbReference>
<evidence type="ECO:0000313" key="6">
    <source>
        <dbReference type="EMBL" id="TKJ42139.1"/>
    </source>
</evidence>
<comment type="caution">
    <text evidence="6">The sequence shown here is derived from an EMBL/GenBank/DDBJ whole genome shotgun (WGS) entry which is preliminary data.</text>
</comment>
<organism evidence="6 7">
    <name type="scientific">candidate division LCP-89 bacterium B3_LCP</name>
    <dbReference type="NCBI Taxonomy" id="2012998"/>
    <lineage>
        <taxon>Bacteria</taxon>
        <taxon>Pseudomonadati</taxon>
        <taxon>Bacteria division LCP-89</taxon>
    </lineage>
</organism>
<feature type="transmembrane region" description="Helical" evidence="4">
    <location>
        <begin position="292"/>
        <end position="312"/>
    </location>
</feature>
<evidence type="ECO:0000313" key="7">
    <source>
        <dbReference type="Proteomes" id="UP000319619"/>
    </source>
</evidence>
<evidence type="ECO:0000259" key="5">
    <source>
        <dbReference type="Pfam" id="PF00535"/>
    </source>
</evidence>
<evidence type="ECO:0000256" key="2">
    <source>
        <dbReference type="ARBA" id="ARBA00022676"/>
    </source>
</evidence>
<dbReference type="SUPFAM" id="SSF53448">
    <property type="entry name" value="Nucleotide-diphospho-sugar transferases"/>
    <property type="match status" value="1"/>
</dbReference>
<dbReference type="AlphaFoldDB" id="A0A532V4P5"/>
<keyword evidence="4" id="KW-1133">Transmembrane helix</keyword>
<comment type="similarity">
    <text evidence="1">Belongs to the glycosyltransferase 2 family.</text>
</comment>
<dbReference type="EMBL" id="NJBN01000001">
    <property type="protein sequence ID" value="TKJ42139.1"/>
    <property type="molecule type" value="Genomic_DNA"/>
</dbReference>